<dbReference type="KEGG" id="tna:CTN_1853"/>
<keyword evidence="11 17" id="KW-0408">Iron</keyword>
<keyword evidence="13 17" id="KW-1015">Disulfide bond</keyword>
<keyword evidence="8 17" id="KW-0479">Metal-binding</keyword>
<evidence type="ECO:0000256" key="13">
    <source>
        <dbReference type="ARBA" id="ARBA00023157"/>
    </source>
</evidence>
<dbReference type="eggNOG" id="COG1636">
    <property type="taxonomic scope" value="Bacteria"/>
</dbReference>
<dbReference type="HOGENOM" id="CLU_088177_1_0_0"/>
<feature type="binding site" evidence="17">
    <location>
        <position position="87"/>
    </location>
    <ligand>
        <name>[4Fe-4S] cluster</name>
        <dbReference type="ChEBI" id="CHEBI:49883"/>
    </ligand>
</feature>
<evidence type="ECO:0000313" key="18">
    <source>
        <dbReference type="EMBL" id="ACM24029.1"/>
    </source>
</evidence>
<evidence type="ECO:0000256" key="11">
    <source>
        <dbReference type="ARBA" id="ARBA00023004"/>
    </source>
</evidence>
<reference evidence="18 19" key="1">
    <citation type="journal article" date="2009" name="Biosci. Biotechnol. Biochem.">
        <title>WeGAS: a web-based microbial genome annotation system.</title>
        <authorList>
            <person name="Lee D."/>
            <person name="Seo H."/>
            <person name="Park C."/>
            <person name="Park K."/>
        </authorList>
    </citation>
    <scope>NUCLEOTIDE SEQUENCE [LARGE SCALE GENOMIC DNA]</scope>
    <source>
        <strain evidence="19">ATCC 49049 / DSM 4359 / NBRC 107923 / NS-E</strain>
    </source>
</reference>
<keyword evidence="14 17" id="KW-0676">Redox-active center</keyword>
<dbReference type="InterPro" id="IPR003828">
    <property type="entry name" value="QueH"/>
</dbReference>
<organism evidence="18 19">
    <name type="scientific">Thermotoga neapolitana (strain ATCC 49049 / DSM 4359 / NBRC 107923 / NS-E)</name>
    <dbReference type="NCBI Taxonomy" id="309803"/>
    <lineage>
        <taxon>Bacteria</taxon>
        <taxon>Thermotogati</taxon>
        <taxon>Thermotogota</taxon>
        <taxon>Thermotogae</taxon>
        <taxon>Thermotogales</taxon>
        <taxon>Thermotogaceae</taxon>
        <taxon>Thermotoga</taxon>
    </lineage>
</organism>
<keyword evidence="9 17" id="KW-0671">Queuosine biosynthesis</keyword>
<evidence type="ECO:0000256" key="7">
    <source>
        <dbReference type="ARBA" id="ARBA00022694"/>
    </source>
</evidence>
<comment type="similarity">
    <text evidence="3 17">Belongs to the QueH family.</text>
</comment>
<keyword evidence="19" id="KW-1185">Reference proteome</keyword>
<dbReference type="GO" id="GO:0046872">
    <property type="term" value="F:metal ion binding"/>
    <property type="evidence" value="ECO:0007669"/>
    <property type="project" value="UniProtKB-KW"/>
</dbReference>
<evidence type="ECO:0000256" key="9">
    <source>
        <dbReference type="ARBA" id="ARBA00022785"/>
    </source>
</evidence>
<evidence type="ECO:0000256" key="1">
    <source>
        <dbReference type="ARBA" id="ARBA00002268"/>
    </source>
</evidence>
<feature type="binding site" evidence="17">
    <location>
        <position position="7"/>
    </location>
    <ligand>
        <name>[4Fe-4S] cluster</name>
        <dbReference type="ChEBI" id="CHEBI:49883"/>
    </ligand>
</feature>
<dbReference type="EC" id="1.17.99.6" evidence="4 17"/>
<accession>B9KAP6</accession>
<keyword evidence="7 17" id="KW-0819">tRNA processing</keyword>
<evidence type="ECO:0000256" key="8">
    <source>
        <dbReference type="ARBA" id="ARBA00022723"/>
    </source>
</evidence>
<evidence type="ECO:0000256" key="15">
    <source>
        <dbReference type="ARBA" id="ARBA00031446"/>
    </source>
</evidence>
<evidence type="ECO:0000256" key="10">
    <source>
        <dbReference type="ARBA" id="ARBA00023002"/>
    </source>
</evidence>
<dbReference type="EMBL" id="CP000916">
    <property type="protein sequence ID" value="ACM24029.1"/>
    <property type="molecule type" value="Genomic_DNA"/>
</dbReference>
<sequence length="191" mass="22585">MLIHVCCAPDLLTTLFHVKDAEFFFYNPNIQPPLEYRKREDAVRIVASYFSLKVIFGEYSVDEVKRWYSIVRDYRDLGEGSERCRRCISFLLERTAQEALKRGYNFFSTTLLASPKKDLSMIEEIGRVLEKKYGVVFYFKNFRKKGAYQEGVRLSRELGIYRQNYCGCVFSLLERKRRKPHVEASRENNSL</sequence>
<evidence type="ECO:0000256" key="5">
    <source>
        <dbReference type="ARBA" id="ARBA00016895"/>
    </source>
</evidence>
<dbReference type="AlphaFoldDB" id="B9KAP6"/>
<dbReference type="GO" id="GO:0052693">
    <property type="term" value="F:epoxyqueuosine reductase activity"/>
    <property type="evidence" value="ECO:0007669"/>
    <property type="project" value="UniProtKB-UniRule"/>
</dbReference>
<dbReference type="RefSeq" id="WP_015920265.1">
    <property type="nucleotide sequence ID" value="NC_011978.1"/>
</dbReference>
<dbReference type="STRING" id="309803.CTN_1853"/>
<dbReference type="HAMAP" id="MF_02089">
    <property type="entry name" value="QueH"/>
    <property type="match status" value="1"/>
</dbReference>
<comment type="function">
    <text evidence="1 17">Catalyzes the conversion of epoxyqueuosine (oQ) to queuosine (Q), which is a hypermodified base found in the wobble positions of tRNA(Asp), tRNA(Asn), tRNA(His) and tRNA(Tyr).</text>
</comment>
<feature type="binding site" evidence="17">
    <location>
        <position position="6"/>
    </location>
    <ligand>
        <name>[4Fe-4S] cluster</name>
        <dbReference type="ChEBI" id="CHEBI:49883"/>
    </ligand>
</feature>
<dbReference type="GO" id="GO:0051539">
    <property type="term" value="F:4 iron, 4 sulfur cluster binding"/>
    <property type="evidence" value="ECO:0007669"/>
    <property type="project" value="UniProtKB-UniRule"/>
</dbReference>
<keyword evidence="10 17" id="KW-0560">Oxidoreductase</keyword>
<evidence type="ECO:0000256" key="17">
    <source>
        <dbReference type="HAMAP-Rule" id="MF_02089"/>
    </source>
</evidence>
<protein>
    <recommendedName>
        <fullName evidence="5 17">Epoxyqueuosine reductase QueH</fullName>
        <ecNumber evidence="4 17">1.17.99.6</ecNumber>
    </recommendedName>
    <alternativeName>
        <fullName evidence="15 17">Queuosine biosynthesis protein QueH</fullName>
    </alternativeName>
</protein>
<gene>
    <name evidence="17" type="primary">queH</name>
    <name evidence="18" type="ordered locus">CTN_1853</name>
</gene>
<dbReference type="GO" id="GO:0008616">
    <property type="term" value="P:tRNA queuosine(34) biosynthetic process"/>
    <property type="evidence" value="ECO:0007669"/>
    <property type="project" value="UniProtKB-UniRule"/>
</dbReference>
<evidence type="ECO:0000256" key="14">
    <source>
        <dbReference type="ARBA" id="ARBA00023284"/>
    </source>
</evidence>
<dbReference type="Proteomes" id="UP000000445">
    <property type="component" value="Chromosome"/>
</dbReference>
<keyword evidence="12 17" id="KW-0411">Iron-sulfur</keyword>
<evidence type="ECO:0000256" key="3">
    <source>
        <dbReference type="ARBA" id="ARBA00008207"/>
    </source>
</evidence>
<dbReference type="Pfam" id="PF02677">
    <property type="entry name" value="QueH"/>
    <property type="match status" value="1"/>
</dbReference>
<comment type="pathway">
    <text evidence="2 17">tRNA modification; tRNA-queuosine biosynthesis.</text>
</comment>
<dbReference type="PANTHER" id="PTHR36701">
    <property type="entry name" value="EPOXYQUEUOSINE REDUCTASE QUEH"/>
    <property type="match status" value="1"/>
</dbReference>
<dbReference type="UniPathway" id="UPA00392"/>
<evidence type="ECO:0000256" key="2">
    <source>
        <dbReference type="ARBA" id="ARBA00004691"/>
    </source>
</evidence>
<evidence type="ECO:0000313" key="19">
    <source>
        <dbReference type="Proteomes" id="UP000000445"/>
    </source>
</evidence>
<evidence type="ECO:0000256" key="4">
    <source>
        <dbReference type="ARBA" id="ARBA00012622"/>
    </source>
</evidence>
<name>B9KAP6_THENN</name>
<evidence type="ECO:0000256" key="6">
    <source>
        <dbReference type="ARBA" id="ARBA00022485"/>
    </source>
</evidence>
<keyword evidence="6 17" id="KW-0004">4Fe-4S</keyword>
<dbReference type="PANTHER" id="PTHR36701:SF1">
    <property type="entry name" value="EPOXYQUEUOSINE REDUCTASE QUEH"/>
    <property type="match status" value="1"/>
</dbReference>
<proteinExistence type="inferred from homology"/>
<evidence type="ECO:0000256" key="12">
    <source>
        <dbReference type="ARBA" id="ARBA00023014"/>
    </source>
</evidence>
<comment type="catalytic activity">
    <reaction evidence="16 17">
        <text>epoxyqueuosine(34) in tRNA + AH2 = queuosine(34) in tRNA + A + H2O</text>
        <dbReference type="Rhea" id="RHEA:32159"/>
        <dbReference type="Rhea" id="RHEA-COMP:18571"/>
        <dbReference type="Rhea" id="RHEA-COMP:18582"/>
        <dbReference type="ChEBI" id="CHEBI:13193"/>
        <dbReference type="ChEBI" id="CHEBI:15377"/>
        <dbReference type="ChEBI" id="CHEBI:17499"/>
        <dbReference type="ChEBI" id="CHEBI:194431"/>
        <dbReference type="ChEBI" id="CHEBI:194443"/>
        <dbReference type="EC" id="1.17.99.6"/>
    </reaction>
</comment>
<feature type="disulfide bond" description="Redox-active" evidence="17">
    <location>
        <begin position="166"/>
        <end position="168"/>
    </location>
</feature>
<feature type="binding site" evidence="17">
    <location>
        <position position="84"/>
    </location>
    <ligand>
        <name>[4Fe-4S] cluster</name>
        <dbReference type="ChEBI" id="CHEBI:49883"/>
    </ligand>
</feature>
<evidence type="ECO:0000256" key="16">
    <source>
        <dbReference type="ARBA" id="ARBA00047415"/>
    </source>
</evidence>